<evidence type="ECO:0000313" key="3">
    <source>
        <dbReference type="EMBL" id="PDT06475.1"/>
    </source>
</evidence>
<name>A0A2A6JKC0_9HYPH</name>
<protein>
    <recommendedName>
        <fullName evidence="5">DUF2628 domain-containing protein</fullName>
    </recommendedName>
</protein>
<dbReference type="RefSeq" id="WP_097610530.1">
    <property type="nucleotide sequence ID" value="NZ_NWSV01000001.1"/>
</dbReference>
<feature type="transmembrane region" description="Helical" evidence="2">
    <location>
        <begin position="67"/>
        <end position="85"/>
    </location>
</feature>
<accession>A0A2A6JKC0</accession>
<keyword evidence="2" id="KW-0812">Transmembrane</keyword>
<evidence type="ECO:0000256" key="1">
    <source>
        <dbReference type="SAM" id="MobiDB-lite"/>
    </source>
</evidence>
<keyword evidence="2" id="KW-1133">Transmembrane helix</keyword>
<keyword evidence="2" id="KW-0472">Membrane</keyword>
<dbReference type="InterPro" id="IPR024399">
    <property type="entry name" value="DUF2628"/>
</dbReference>
<comment type="caution">
    <text evidence="3">The sequence shown here is derived from an EMBL/GenBank/DDBJ whole genome shotgun (WGS) entry which is preliminary data.</text>
</comment>
<dbReference type="Proteomes" id="UP000220768">
    <property type="component" value="Unassembled WGS sequence"/>
</dbReference>
<dbReference type="Pfam" id="PF10947">
    <property type="entry name" value="DUF2628"/>
    <property type="match status" value="1"/>
</dbReference>
<proteinExistence type="predicted"/>
<dbReference type="EMBL" id="NWSV01000001">
    <property type="protein sequence ID" value="PDT06475.1"/>
    <property type="molecule type" value="Genomic_DNA"/>
</dbReference>
<sequence length="161" mass="17017">MTSSYIFLTPPGGTSATLEETRTIRDGFTFLGFLFPWAWLLAHRLWLHAAAAFVLQAIGGALTDEPGLGLAGAAIMLGVNILVGLEGQNLRIRNLAAKGWNEDALIAADKLDIAEQVYFADKAVPSGSDDTVAPDWQNKPGANGPHGHATSLGLFGFEGGR</sequence>
<dbReference type="AlphaFoldDB" id="A0A2A6JKC0"/>
<reference evidence="3 4" key="1">
    <citation type="submission" date="2017-09" db="EMBL/GenBank/DDBJ databases">
        <title>Comparative genomics of rhizobia isolated from Phaseolus vulgaris in China.</title>
        <authorList>
            <person name="Tong W."/>
        </authorList>
    </citation>
    <scope>NUCLEOTIDE SEQUENCE [LARGE SCALE GENOMIC DNA]</scope>
    <source>
        <strain evidence="3 4">C5</strain>
    </source>
</reference>
<gene>
    <name evidence="3" type="ORF">CO666_02370</name>
</gene>
<feature type="region of interest" description="Disordered" evidence="1">
    <location>
        <begin position="129"/>
        <end position="152"/>
    </location>
</feature>
<evidence type="ECO:0008006" key="5">
    <source>
        <dbReference type="Google" id="ProtNLM"/>
    </source>
</evidence>
<feature type="transmembrane region" description="Helical" evidence="2">
    <location>
        <begin position="28"/>
        <end position="47"/>
    </location>
</feature>
<evidence type="ECO:0000256" key="2">
    <source>
        <dbReference type="SAM" id="Phobius"/>
    </source>
</evidence>
<keyword evidence="4" id="KW-1185">Reference proteome</keyword>
<organism evidence="3 4">
    <name type="scientific">Rhizobium chutanense</name>
    <dbReference type="NCBI Taxonomy" id="2035448"/>
    <lineage>
        <taxon>Bacteria</taxon>
        <taxon>Pseudomonadati</taxon>
        <taxon>Pseudomonadota</taxon>
        <taxon>Alphaproteobacteria</taxon>
        <taxon>Hyphomicrobiales</taxon>
        <taxon>Rhizobiaceae</taxon>
        <taxon>Rhizobium/Agrobacterium group</taxon>
        <taxon>Rhizobium</taxon>
    </lineage>
</organism>
<evidence type="ECO:0000313" key="4">
    <source>
        <dbReference type="Proteomes" id="UP000220768"/>
    </source>
</evidence>